<dbReference type="EMBL" id="JBEDUW010000316">
    <property type="protein sequence ID" value="KAK9901197.1"/>
    <property type="molecule type" value="Genomic_DNA"/>
</dbReference>
<organism evidence="2 3">
    <name type="scientific">Rubus argutus</name>
    <name type="common">Southern blackberry</name>
    <dbReference type="NCBI Taxonomy" id="59490"/>
    <lineage>
        <taxon>Eukaryota</taxon>
        <taxon>Viridiplantae</taxon>
        <taxon>Streptophyta</taxon>
        <taxon>Embryophyta</taxon>
        <taxon>Tracheophyta</taxon>
        <taxon>Spermatophyta</taxon>
        <taxon>Magnoliopsida</taxon>
        <taxon>eudicotyledons</taxon>
        <taxon>Gunneridae</taxon>
        <taxon>Pentapetalae</taxon>
        <taxon>rosids</taxon>
        <taxon>fabids</taxon>
        <taxon>Rosales</taxon>
        <taxon>Rosaceae</taxon>
        <taxon>Rosoideae</taxon>
        <taxon>Rosoideae incertae sedis</taxon>
        <taxon>Rubus</taxon>
    </lineage>
</organism>
<feature type="region of interest" description="Disordered" evidence="1">
    <location>
        <begin position="321"/>
        <end position="340"/>
    </location>
</feature>
<sequence length="367" mass="40161">MLQLCSLIAATASHLGDGLGSLWVQRQRAEQVSDGIDAGWQSRCDGLLELIGLRAGRRRQGQGGVQRGTTPAELIGFCLFFLSILGPWASVLVIGDGQQLCTGTLLDCRFELMIGIGRARVWVRMVMIKRTHGCWFVHELMRQRRGDRVCGMVDLHGVWTGSSMIWAEQSPVESLVAASRCFFSAPTSCFCNLPWFGSYLPPSSPLNLQANPSSCYLQLTVSSSPAAIPLGYPISPALQLCPPSFTGRENISSALYKSRQTTSPRRRDPYRKSAMPKTEQPRASPPLPRASLPNVASSIEEIQPASLPLHTPSIPQAVVNHAGAAPSRPNPPKLQLHSSSSIHRARAFATFNLLSHHKSSKFHRHLQ</sequence>
<dbReference type="AlphaFoldDB" id="A0AAW1VJT6"/>
<feature type="compositionally biased region" description="Polar residues" evidence="1">
    <location>
        <begin position="253"/>
        <end position="263"/>
    </location>
</feature>
<evidence type="ECO:0000313" key="3">
    <source>
        <dbReference type="Proteomes" id="UP001457282"/>
    </source>
</evidence>
<keyword evidence="3" id="KW-1185">Reference proteome</keyword>
<reference evidence="2 3" key="1">
    <citation type="journal article" date="2023" name="G3 (Bethesda)">
        <title>A chromosome-length genome assembly and annotation of blackberry (Rubus argutus, cv. 'Hillquist').</title>
        <authorList>
            <person name="Bruna T."/>
            <person name="Aryal R."/>
            <person name="Dudchenko O."/>
            <person name="Sargent D.J."/>
            <person name="Mead D."/>
            <person name="Buti M."/>
            <person name="Cavallini A."/>
            <person name="Hytonen T."/>
            <person name="Andres J."/>
            <person name="Pham M."/>
            <person name="Weisz D."/>
            <person name="Mascagni F."/>
            <person name="Usai G."/>
            <person name="Natali L."/>
            <person name="Bassil N."/>
            <person name="Fernandez G.E."/>
            <person name="Lomsadze A."/>
            <person name="Armour M."/>
            <person name="Olukolu B."/>
            <person name="Poorten T."/>
            <person name="Britton C."/>
            <person name="Davik J."/>
            <person name="Ashrafi H."/>
            <person name="Aiden E.L."/>
            <person name="Borodovsky M."/>
            <person name="Worthington M."/>
        </authorList>
    </citation>
    <scope>NUCLEOTIDE SEQUENCE [LARGE SCALE GENOMIC DNA]</scope>
    <source>
        <strain evidence="2">PI 553951</strain>
    </source>
</reference>
<name>A0AAW1VJT6_RUBAR</name>
<proteinExistence type="predicted"/>
<comment type="caution">
    <text evidence="2">The sequence shown here is derived from an EMBL/GenBank/DDBJ whole genome shotgun (WGS) entry which is preliminary data.</text>
</comment>
<accession>A0AAW1VJT6</accession>
<gene>
    <name evidence="2" type="ORF">M0R45_002173</name>
</gene>
<feature type="region of interest" description="Disordered" evidence="1">
    <location>
        <begin position="253"/>
        <end position="292"/>
    </location>
</feature>
<evidence type="ECO:0000313" key="2">
    <source>
        <dbReference type="EMBL" id="KAK9901197.1"/>
    </source>
</evidence>
<dbReference type="Proteomes" id="UP001457282">
    <property type="component" value="Unassembled WGS sequence"/>
</dbReference>
<protein>
    <submittedName>
        <fullName evidence="2">Uncharacterized protein</fullName>
    </submittedName>
</protein>
<evidence type="ECO:0000256" key="1">
    <source>
        <dbReference type="SAM" id="MobiDB-lite"/>
    </source>
</evidence>